<feature type="domain" description="Cation efflux protein cytoplasmic" evidence="11">
    <location>
        <begin position="370"/>
        <end position="442"/>
    </location>
</feature>
<dbReference type="Pfam" id="PF16916">
    <property type="entry name" value="ZT_dimer"/>
    <property type="match status" value="1"/>
</dbReference>
<dbReference type="PANTHER" id="PTHR45820:SF4">
    <property type="entry name" value="ZINC TRANSPORTER 63C, ISOFORM F"/>
    <property type="match status" value="1"/>
</dbReference>
<sequence length="487" mass="53375">MASRTARIYFLLVLDLIFFLLEIIVGYAVGSLALVADSFHMLNDVVSLIIALYAIKLSANSTPDTRYSYGWHRAEILAALVNGVFLLALCFSITLEALQRFFSTPEVSNPKLVVMVGSFGLLSNIIGLFLFHEHGHSHDHSHHSAKSSKTPSIQGVTYESTAPVASPVTIRESRTRTRRAERSGSYSSLYGHPAATRASFVQTANHIARSSSPAPADRTHKHRSRPSLDPRSPDSSFINNPPYERDTTNDELSNSVSAPHEQTSLLQRPPVSYTGSATGTPVDWSSDESQGHAHGHSHGSMNMRALVLHVLGDALGNVGVIATGLIIWLTSWNFKYYCDPVISLVITAIIFHSALPLVRSTSFILLQAVPSEVSLEDVRTEILTVEGVLSVHELHIWQLSETKIIASVHVTASRKVDFMPVASNIRRILHQHGIHSSTIQPEYHPIRGAIPEENLKYTNCLISCPPDRACNDDQACCPSYAGTPPEP</sequence>
<evidence type="ECO:0000256" key="9">
    <source>
        <dbReference type="SAM" id="Phobius"/>
    </source>
</evidence>
<dbReference type="SUPFAM" id="SSF160240">
    <property type="entry name" value="Cation efflux protein cytoplasmic domain-like"/>
    <property type="match status" value="1"/>
</dbReference>
<feature type="transmembrane region" description="Helical" evidence="9">
    <location>
        <begin position="110"/>
        <end position="131"/>
    </location>
</feature>
<dbReference type="GO" id="GO:0016020">
    <property type="term" value="C:membrane"/>
    <property type="evidence" value="ECO:0007669"/>
    <property type="project" value="UniProtKB-SubCell"/>
</dbReference>
<evidence type="ECO:0000259" key="11">
    <source>
        <dbReference type="Pfam" id="PF16916"/>
    </source>
</evidence>
<dbReference type="Proteomes" id="UP001201163">
    <property type="component" value="Unassembled WGS sequence"/>
</dbReference>
<organism evidence="12 13">
    <name type="scientific">Lactarius akahatsu</name>
    <dbReference type="NCBI Taxonomy" id="416441"/>
    <lineage>
        <taxon>Eukaryota</taxon>
        <taxon>Fungi</taxon>
        <taxon>Dikarya</taxon>
        <taxon>Basidiomycota</taxon>
        <taxon>Agaricomycotina</taxon>
        <taxon>Agaricomycetes</taxon>
        <taxon>Russulales</taxon>
        <taxon>Russulaceae</taxon>
        <taxon>Lactarius</taxon>
    </lineage>
</organism>
<evidence type="ECO:0000313" key="13">
    <source>
        <dbReference type="Proteomes" id="UP001201163"/>
    </source>
</evidence>
<feature type="domain" description="Cation efflux protein transmembrane" evidence="10">
    <location>
        <begin position="11"/>
        <end position="159"/>
    </location>
</feature>
<evidence type="ECO:0000256" key="3">
    <source>
        <dbReference type="ARBA" id="ARBA00022448"/>
    </source>
</evidence>
<proteinExistence type="inferred from homology"/>
<dbReference type="PANTHER" id="PTHR45820">
    <property type="entry name" value="FI23527P1"/>
    <property type="match status" value="1"/>
</dbReference>
<dbReference type="Pfam" id="PF01545">
    <property type="entry name" value="Cation_efflux"/>
    <property type="match status" value="2"/>
</dbReference>
<protein>
    <submittedName>
        <fullName evidence="12">Cation efflux protein</fullName>
    </submittedName>
</protein>
<keyword evidence="4 9" id="KW-0812">Transmembrane</keyword>
<feature type="domain" description="Cation efflux protein transmembrane" evidence="10">
    <location>
        <begin position="294"/>
        <end position="366"/>
    </location>
</feature>
<evidence type="ECO:0000256" key="6">
    <source>
        <dbReference type="ARBA" id="ARBA00022989"/>
    </source>
</evidence>
<comment type="similarity">
    <text evidence="2">Belongs to the cation diffusion facilitator (CDF) transporter (TC 2.A.4) family. SLC30A subfamily.</text>
</comment>
<dbReference type="GO" id="GO:0005385">
    <property type="term" value="F:zinc ion transmembrane transporter activity"/>
    <property type="evidence" value="ECO:0007669"/>
    <property type="project" value="TreeGrafter"/>
</dbReference>
<name>A0AAD4QCD8_9AGAM</name>
<feature type="transmembrane region" description="Helical" evidence="9">
    <location>
        <begin position="306"/>
        <end position="329"/>
    </location>
</feature>
<keyword evidence="5" id="KW-0862">Zinc</keyword>
<evidence type="ECO:0000256" key="2">
    <source>
        <dbReference type="ARBA" id="ARBA00008873"/>
    </source>
</evidence>
<keyword evidence="7 9" id="KW-0472">Membrane</keyword>
<dbReference type="NCBIfam" id="TIGR01297">
    <property type="entry name" value="CDF"/>
    <property type="match status" value="2"/>
</dbReference>
<comment type="caution">
    <text evidence="12">The sequence shown here is derived from an EMBL/GenBank/DDBJ whole genome shotgun (WGS) entry which is preliminary data.</text>
</comment>
<evidence type="ECO:0000256" key="1">
    <source>
        <dbReference type="ARBA" id="ARBA00004141"/>
    </source>
</evidence>
<feature type="transmembrane region" description="Helical" evidence="9">
    <location>
        <begin position="35"/>
        <end position="55"/>
    </location>
</feature>
<comment type="subcellular location">
    <subcellularLocation>
        <location evidence="1">Membrane</location>
        <topology evidence="1">Multi-pass membrane protein</topology>
    </subcellularLocation>
</comment>
<dbReference type="SUPFAM" id="SSF161111">
    <property type="entry name" value="Cation efflux protein transmembrane domain-like"/>
    <property type="match status" value="1"/>
</dbReference>
<dbReference type="EMBL" id="JAKELL010000040">
    <property type="protein sequence ID" value="KAH8988870.1"/>
    <property type="molecule type" value="Genomic_DNA"/>
</dbReference>
<evidence type="ECO:0000259" key="10">
    <source>
        <dbReference type="Pfam" id="PF01545"/>
    </source>
</evidence>
<keyword evidence="3" id="KW-0813">Transport</keyword>
<feature type="transmembrane region" description="Helical" evidence="9">
    <location>
        <begin position="7"/>
        <end position="29"/>
    </location>
</feature>
<feature type="compositionally biased region" description="Polar residues" evidence="8">
    <location>
        <begin position="149"/>
        <end position="160"/>
    </location>
</feature>
<evidence type="ECO:0000256" key="8">
    <source>
        <dbReference type="SAM" id="MobiDB-lite"/>
    </source>
</evidence>
<dbReference type="InterPro" id="IPR027470">
    <property type="entry name" value="Cation_efflux_CTD"/>
</dbReference>
<dbReference type="InterPro" id="IPR027469">
    <property type="entry name" value="Cation_efflux_TMD_sf"/>
</dbReference>
<dbReference type="Gene3D" id="1.20.1510.10">
    <property type="entry name" value="Cation efflux protein transmembrane domain"/>
    <property type="match status" value="2"/>
</dbReference>
<evidence type="ECO:0000256" key="7">
    <source>
        <dbReference type="ARBA" id="ARBA00023136"/>
    </source>
</evidence>
<feature type="compositionally biased region" description="Basic and acidic residues" evidence="8">
    <location>
        <begin position="171"/>
        <end position="182"/>
    </location>
</feature>
<feature type="region of interest" description="Disordered" evidence="8">
    <location>
        <begin position="205"/>
        <end position="298"/>
    </location>
</feature>
<evidence type="ECO:0000256" key="5">
    <source>
        <dbReference type="ARBA" id="ARBA00022833"/>
    </source>
</evidence>
<accession>A0AAD4QCD8</accession>
<dbReference type="InterPro" id="IPR002524">
    <property type="entry name" value="Cation_efflux"/>
</dbReference>
<keyword evidence="13" id="KW-1185">Reference proteome</keyword>
<dbReference type="AlphaFoldDB" id="A0AAD4QCD8"/>
<evidence type="ECO:0000313" key="12">
    <source>
        <dbReference type="EMBL" id="KAH8988870.1"/>
    </source>
</evidence>
<feature type="compositionally biased region" description="Polar residues" evidence="8">
    <location>
        <begin position="250"/>
        <end position="266"/>
    </location>
</feature>
<dbReference type="InterPro" id="IPR036837">
    <property type="entry name" value="Cation_efflux_CTD_sf"/>
</dbReference>
<dbReference type="GO" id="GO:0006882">
    <property type="term" value="P:intracellular zinc ion homeostasis"/>
    <property type="evidence" value="ECO:0007669"/>
    <property type="project" value="TreeGrafter"/>
</dbReference>
<feature type="transmembrane region" description="Helical" evidence="9">
    <location>
        <begin position="341"/>
        <end position="358"/>
    </location>
</feature>
<evidence type="ECO:0000256" key="4">
    <source>
        <dbReference type="ARBA" id="ARBA00022692"/>
    </source>
</evidence>
<gene>
    <name evidence="12" type="ORF">EDB92DRAFT_1870399</name>
</gene>
<feature type="region of interest" description="Disordered" evidence="8">
    <location>
        <begin position="139"/>
        <end position="191"/>
    </location>
</feature>
<dbReference type="InterPro" id="IPR058533">
    <property type="entry name" value="Cation_efflux_TM"/>
</dbReference>
<reference evidence="12" key="1">
    <citation type="submission" date="2022-01" db="EMBL/GenBank/DDBJ databases">
        <title>Comparative genomics reveals a dynamic genome evolution in the ectomycorrhizal milk-cap (Lactarius) mushrooms.</title>
        <authorList>
            <consortium name="DOE Joint Genome Institute"/>
            <person name="Lebreton A."/>
            <person name="Tang N."/>
            <person name="Kuo A."/>
            <person name="LaButti K."/>
            <person name="Drula E."/>
            <person name="Barry K."/>
            <person name="Clum A."/>
            <person name="Lipzen A."/>
            <person name="Mousain D."/>
            <person name="Ng V."/>
            <person name="Wang R."/>
            <person name="Wang X."/>
            <person name="Dai Y."/>
            <person name="Henrissat B."/>
            <person name="Grigoriev I.V."/>
            <person name="Guerin-Laguette A."/>
            <person name="Yu F."/>
            <person name="Martin F.M."/>
        </authorList>
    </citation>
    <scope>NUCLEOTIDE SEQUENCE</scope>
    <source>
        <strain evidence="12">QP</strain>
    </source>
</reference>
<keyword evidence="6 9" id="KW-1133">Transmembrane helix</keyword>
<feature type="transmembrane region" description="Helical" evidence="9">
    <location>
        <begin position="76"/>
        <end position="98"/>
    </location>
</feature>